<dbReference type="GeneID" id="6075689"/>
<dbReference type="Pfam" id="PF04506">
    <property type="entry name" value="Rft-1"/>
    <property type="match status" value="1"/>
</dbReference>
<dbReference type="HOGENOM" id="CLU_023360_3_1_1"/>
<dbReference type="EMBL" id="DS547099">
    <property type="protein sequence ID" value="EDR09667.1"/>
    <property type="molecule type" value="Genomic_DNA"/>
</dbReference>
<dbReference type="KEGG" id="lbc:LACBIDRAFT_248771"/>
<keyword evidence="6 10" id="KW-1133">Transmembrane helix</keyword>
<dbReference type="STRING" id="486041.B0D7K7"/>
<dbReference type="RefSeq" id="XP_001880016.1">
    <property type="nucleotide sequence ID" value="XM_001879981.1"/>
</dbReference>
<evidence type="ECO:0000313" key="11">
    <source>
        <dbReference type="EMBL" id="EDR09667.1"/>
    </source>
</evidence>
<feature type="transmembrane region" description="Helical" evidence="10">
    <location>
        <begin position="186"/>
        <end position="207"/>
    </location>
</feature>
<feature type="transmembrane region" description="Helical" evidence="10">
    <location>
        <begin position="122"/>
        <end position="140"/>
    </location>
</feature>
<evidence type="ECO:0000256" key="3">
    <source>
        <dbReference type="ARBA" id="ARBA00010288"/>
    </source>
</evidence>
<dbReference type="PANTHER" id="PTHR13117">
    <property type="entry name" value="ENDOPLASMIC RETICULUM MULTISPAN TRANSMEMBRANE PROTEIN-RELATED"/>
    <property type="match status" value="1"/>
</dbReference>
<protein>
    <recommendedName>
        <fullName evidence="8 10">Man(5)GlcNAc(2)-PP-dolichol translocation protein RFT1</fullName>
    </recommendedName>
</protein>
<feature type="transmembrane region" description="Helical" evidence="10">
    <location>
        <begin position="324"/>
        <end position="352"/>
    </location>
</feature>
<evidence type="ECO:0000256" key="5">
    <source>
        <dbReference type="ARBA" id="ARBA00022824"/>
    </source>
</evidence>
<keyword evidence="5 10" id="KW-0256">Endoplasmic reticulum</keyword>
<feature type="transmembrane region" description="Helical" evidence="10">
    <location>
        <begin position="404"/>
        <end position="422"/>
    </location>
</feature>
<evidence type="ECO:0000256" key="1">
    <source>
        <dbReference type="ARBA" id="ARBA00004477"/>
    </source>
</evidence>
<feature type="transmembrane region" description="Helical" evidence="10">
    <location>
        <begin position="20"/>
        <end position="39"/>
    </location>
</feature>
<evidence type="ECO:0000256" key="6">
    <source>
        <dbReference type="ARBA" id="ARBA00022989"/>
    </source>
</evidence>
<evidence type="ECO:0000256" key="8">
    <source>
        <dbReference type="ARBA" id="ARBA00044793"/>
    </source>
</evidence>
<feature type="transmembrane region" description="Helical" evidence="10">
    <location>
        <begin position="161"/>
        <end position="180"/>
    </location>
</feature>
<dbReference type="InParanoid" id="B0D7K7"/>
<keyword evidence="7 10" id="KW-0472">Membrane</keyword>
<dbReference type="InterPro" id="IPR007594">
    <property type="entry name" value="RFT1"/>
</dbReference>
<evidence type="ECO:0000256" key="4">
    <source>
        <dbReference type="ARBA" id="ARBA00022692"/>
    </source>
</evidence>
<dbReference type="Proteomes" id="UP000001194">
    <property type="component" value="Unassembled WGS sequence"/>
</dbReference>
<keyword evidence="4 10" id="KW-0812">Transmembrane</keyword>
<dbReference type="FunCoup" id="B0D7K7">
    <property type="interactions" value="311"/>
</dbReference>
<proteinExistence type="inferred from homology"/>
<dbReference type="GO" id="GO:0006488">
    <property type="term" value="P:dolichol-linked oligosaccharide biosynthetic process"/>
    <property type="evidence" value="ECO:0007669"/>
    <property type="project" value="InterPro"/>
</dbReference>
<keyword evidence="12" id="KW-1185">Reference proteome</keyword>
<accession>B0D7K7</accession>
<sequence>MASTTEDPLLKSSLSSISSLMALQLFSRLFTFILNQALFRLASPSAFGAAAIQFELILSTILFLSREGVRNALLRVNKDSSDTMRKRMNLAFLPIVLGAPLALGTSFLYARFSSQEMKAQPHFYMAISLYALAAFTELLSEPMHNTAMSRLLTGVRVRAEGFSITIKSVVTFLVLLLDARSGRGNLALLAFAIGQLAYATTLFLAYISHFGTDMFSSLSQHYLPIDDGRRDDLLDGNLLKLALTMMSQSVIKHFLTEGDKMVLSWYSPLRDQGGYAIAVNYGSLIARIVFQPIEETLRMFFSKTISVTNDKGRIKAEALKQSSVTLLSLLTIQTSFSLIFVIFATAYLPILLPILLPPQYLATSAPTVLAAWVWYIPVLAFNGGLEAFLSSVATPADLNKQSRWMIGFSVVYISTAIFLYSLDIGDASLVYANVINLSARIIYCLAFVVQFFAKSSPPQSFRHPFLEIAGRLWAICHSHPDKRKFLRSDSDSGKRRTIRFVQDTHPDTRRTWRHFNNRLYSGVVGLRRTFPIATRT</sequence>
<reference evidence="11 12" key="1">
    <citation type="journal article" date="2008" name="Nature">
        <title>The genome of Laccaria bicolor provides insights into mycorrhizal symbiosis.</title>
        <authorList>
            <person name="Martin F."/>
            <person name="Aerts A."/>
            <person name="Ahren D."/>
            <person name="Brun A."/>
            <person name="Danchin E.G.J."/>
            <person name="Duchaussoy F."/>
            <person name="Gibon J."/>
            <person name="Kohler A."/>
            <person name="Lindquist E."/>
            <person name="Pereda V."/>
            <person name="Salamov A."/>
            <person name="Shapiro H.J."/>
            <person name="Wuyts J."/>
            <person name="Blaudez D."/>
            <person name="Buee M."/>
            <person name="Brokstein P."/>
            <person name="Canbaeck B."/>
            <person name="Cohen D."/>
            <person name="Courty P.E."/>
            <person name="Coutinho P.M."/>
            <person name="Delaruelle C."/>
            <person name="Detter J.C."/>
            <person name="Deveau A."/>
            <person name="DiFazio S."/>
            <person name="Duplessis S."/>
            <person name="Fraissinet-Tachet L."/>
            <person name="Lucic E."/>
            <person name="Frey-Klett P."/>
            <person name="Fourrey C."/>
            <person name="Feussner I."/>
            <person name="Gay G."/>
            <person name="Grimwood J."/>
            <person name="Hoegger P.J."/>
            <person name="Jain P."/>
            <person name="Kilaru S."/>
            <person name="Labbe J."/>
            <person name="Lin Y.C."/>
            <person name="Legue V."/>
            <person name="Le Tacon F."/>
            <person name="Marmeisse R."/>
            <person name="Melayah D."/>
            <person name="Montanini B."/>
            <person name="Muratet M."/>
            <person name="Nehls U."/>
            <person name="Niculita-Hirzel H."/>
            <person name="Oudot-Le Secq M.P."/>
            <person name="Peter M."/>
            <person name="Quesneville H."/>
            <person name="Rajashekar B."/>
            <person name="Reich M."/>
            <person name="Rouhier N."/>
            <person name="Schmutz J."/>
            <person name="Yin T."/>
            <person name="Chalot M."/>
            <person name="Henrissat B."/>
            <person name="Kuees U."/>
            <person name="Lucas S."/>
            <person name="Van de Peer Y."/>
            <person name="Podila G.K."/>
            <person name="Polle A."/>
            <person name="Pukkila P.J."/>
            <person name="Richardson P.M."/>
            <person name="Rouze P."/>
            <person name="Sanders I.R."/>
            <person name="Stajich J.E."/>
            <person name="Tunlid A."/>
            <person name="Tuskan G."/>
            <person name="Grigoriev I.V."/>
        </authorList>
    </citation>
    <scope>NUCLEOTIDE SEQUENCE [LARGE SCALE GENOMIC DNA]</scope>
    <source>
        <strain evidence="12">S238N-H82 / ATCC MYA-4686</strain>
    </source>
</reference>
<evidence type="ECO:0000256" key="9">
    <source>
        <dbReference type="ARBA" id="ARBA00045912"/>
    </source>
</evidence>
<comment type="function">
    <text evidence="9 10">Intramembrane glycolipid transporter that operates in the biosynthetic pathway of dolichol-linked oligosaccharides, the glycan precursors employed in protein asparagine (N)-glycosylation. The sequential addition of sugars to dolichol pyrophosphate produces dolichol-linked oligosaccharides containing fourteen sugars, including two GlcNAcs, nine mannoses and three glucoses. Once assembled, the oligosaccharide is transferred from the lipid to nascent proteins by oligosaccharyltransferases. The assembly of dolichol-linked oligosaccharides begins on the cytosolic side of the endoplasmic reticulum membrane and finishes in its lumen. RFT1 could mediate the translocation of the cytosolically oriented intermediate DolPP-GlcNAc2Man5, produced by ALG11, into the ER lumen where dolichol-linked oligosaccharides assembly continues. However, the intramembrane lipid transporter activity could not be confirmed in vitro.</text>
</comment>
<organism evidence="12">
    <name type="scientific">Laccaria bicolor (strain S238N-H82 / ATCC MYA-4686)</name>
    <name type="common">Bicoloured deceiver</name>
    <name type="synonym">Laccaria laccata var. bicolor</name>
    <dbReference type="NCBI Taxonomy" id="486041"/>
    <lineage>
        <taxon>Eukaryota</taxon>
        <taxon>Fungi</taxon>
        <taxon>Dikarya</taxon>
        <taxon>Basidiomycota</taxon>
        <taxon>Agaricomycotina</taxon>
        <taxon>Agaricomycetes</taxon>
        <taxon>Agaricomycetidae</taxon>
        <taxon>Agaricales</taxon>
        <taxon>Agaricineae</taxon>
        <taxon>Hydnangiaceae</taxon>
        <taxon>Laccaria</taxon>
    </lineage>
</organism>
<evidence type="ECO:0000256" key="7">
    <source>
        <dbReference type="ARBA" id="ARBA00023136"/>
    </source>
</evidence>
<dbReference type="PANTHER" id="PTHR13117:SF5">
    <property type="entry name" value="PROTEIN RFT1 HOMOLOG"/>
    <property type="match status" value="1"/>
</dbReference>
<evidence type="ECO:0000256" key="2">
    <source>
        <dbReference type="ARBA" id="ARBA00004922"/>
    </source>
</evidence>
<dbReference type="GO" id="GO:0005789">
    <property type="term" value="C:endoplasmic reticulum membrane"/>
    <property type="evidence" value="ECO:0007669"/>
    <property type="project" value="UniProtKB-SubCell"/>
</dbReference>
<feature type="transmembrane region" description="Helical" evidence="10">
    <location>
        <begin position="372"/>
        <end position="392"/>
    </location>
</feature>
<dbReference type="OrthoDB" id="9979195at2759"/>
<comment type="subcellular location">
    <subcellularLocation>
        <location evidence="1 10">Endoplasmic reticulum membrane</location>
        <topology evidence="1 10">Multi-pass membrane protein</topology>
    </subcellularLocation>
</comment>
<dbReference type="GO" id="GO:0034203">
    <property type="term" value="P:glycolipid translocation"/>
    <property type="evidence" value="ECO:0007669"/>
    <property type="project" value="TreeGrafter"/>
</dbReference>
<gene>
    <name evidence="11" type="ORF">LACBIDRAFT_248771</name>
</gene>
<comment type="pathway">
    <text evidence="2">Protein modification; protein glycosylation.</text>
</comment>
<feature type="transmembrane region" description="Helical" evidence="10">
    <location>
        <begin position="45"/>
        <end position="65"/>
    </location>
</feature>
<feature type="transmembrane region" description="Helical" evidence="10">
    <location>
        <begin position="90"/>
        <end position="110"/>
    </location>
</feature>
<comment type="similarity">
    <text evidence="3 10">Belongs to the RFT1 family.</text>
</comment>
<keyword evidence="10" id="KW-0813">Transport</keyword>
<evidence type="ECO:0000313" key="12">
    <source>
        <dbReference type="Proteomes" id="UP000001194"/>
    </source>
</evidence>
<evidence type="ECO:0000256" key="10">
    <source>
        <dbReference type="RuleBase" id="RU365067"/>
    </source>
</evidence>
<dbReference type="AlphaFoldDB" id="B0D7K7"/>
<name>B0D7K7_LACBS</name>
<feature type="transmembrane region" description="Helical" evidence="10">
    <location>
        <begin position="434"/>
        <end position="453"/>
    </location>
</feature>